<evidence type="ECO:0000313" key="4">
    <source>
        <dbReference type="MGI" id="MGI:1914057"/>
    </source>
</evidence>
<reference evidence="3" key="3">
    <citation type="journal article" date="2000" name="Genome Res.">
        <title>RIKEN integrated sequence analysis (RISA) system--384-format sequencing pipeline with 384 multicapillary sequencer.</title>
        <authorList>
            <person name="Shibata K."/>
            <person name="Itoh M."/>
            <person name="Aizawa K."/>
            <person name="Nagaoka S."/>
            <person name="Sasaki N."/>
            <person name="Carninci P."/>
            <person name="Konno H."/>
            <person name="Akiyama J."/>
            <person name="Nishi K."/>
            <person name="Kitsunai T."/>
            <person name="Tashiro H."/>
            <person name="Itoh M."/>
            <person name="Sumi N."/>
            <person name="Ishii Y."/>
            <person name="Nakamura S."/>
            <person name="Hazama M."/>
            <person name="Nishine T."/>
            <person name="Harada A."/>
            <person name="Yamamoto R."/>
            <person name="Matsumoto H."/>
            <person name="Sakaguchi S."/>
            <person name="Ikegami T."/>
            <person name="Kashiwagi K."/>
            <person name="Fujiwake S."/>
            <person name="Inoue K."/>
            <person name="Togawa Y."/>
            <person name="Izawa M."/>
            <person name="Ohara E."/>
            <person name="Watahiki M."/>
            <person name="Yoneda Y."/>
            <person name="Ishikawa T."/>
            <person name="Ozawa K."/>
            <person name="Tanaka T."/>
            <person name="Matsuura S."/>
            <person name="Kawai J."/>
            <person name="Okazaki Y."/>
            <person name="Muramatsu M."/>
            <person name="Inoue Y."/>
            <person name="Kira A."/>
            <person name="Hayashizaki Y."/>
        </authorList>
    </citation>
    <scope>NUCLEOTIDE SEQUENCE</scope>
    <source>
        <strain evidence="3">C57BL/6J</strain>
        <tissue evidence="3">Lung</tissue>
    </source>
</reference>
<feature type="signal peptide" evidence="1">
    <location>
        <begin position="1"/>
        <end position="17"/>
    </location>
</feature>
<keyword evidence="1" id="KW-0732">Signal</keyword>
<reference evidence="3" key="2">
    <citation type="journal article" date="2000" name="Genome Res.">
        <title>Normalization and subtraction of cap-trapper-selected cDNAs to prepare full-length cDNA libraries for rapid discovery of new genes.</title>
        <authorList>
            <person name="Carninci P."/>
            <person name="Shibata Y."/>
            <person name="Hayatsu N."/>
            <person name="Sugahara Y."/>
            <person name="Shibata K."/>
            <person name="Itoh M."/>
            <person name="Konno H."/>
            <person name="Okazaki Y."/>
            <person name="Muramatsu M."/>
            <person name="Hayashizaki Y."/>
        </authorList>
    </citation>
    <scope>NUCLEOTIDE SEQUENCE</scope>
    <source>
        <strain evidence="3">C57BL/6J</strain>
        <tissue evidence="3">Lung</tissue>
    </source>
</reference>
<evidence type="ECO:0000256" key="1">
    <source>
        <dbReference type="SAM" id="SignalP"/>
    </source>
</evidence>
<reference evidence="3" key="4">
    <citation type="submission" date="2000-07" db="EMBL/GenBank/DDBJ databases">
        <authorList>
            <person name="Adachi J."/>
            <person name="Aizawa K."/>
            <person name="Akahira S."/>
            <person name="Akimura T."/>
            <person name="Arai A."/>
            <person name="Aono H."/>
            <person name="Arakawa T."/>
            <person name="Bono H."/>
            <person name="Carninci P."/>
            <person name="Fukuda S."/>
            <person name="Fukunishi Y."/>
            <person name="Furuno M."/>
            <person name="Hanagaki T."/>
            <person name="Hara A."/>
            <person name="Hayatsu N."/>
            <person name="Hiramoto K."/>
            <person name="Hiraoka T."/>
            <person name="Hori F."/>
            <person name="Imotani K."/>
            <person name="Ishii Y."/>
            <person name="Itoh M."/>
            <person name="Izawa M."/>
            <person name="Kasukawa T."/>
            <person name="Kato H."/>
            <person name="Kawai J."/>
            <person name="Kojima Y."/>
            <person name="Konno H."/>
            <person name="Kouda M."/>
            <person name="Koya S."/>
            <person name="Kurihara C."/>
            <person name="Matsuyama T."/>
            <person name="Miyazaki A."/>
            <person name="Nishi K."/>
            <person name="Nomura K."/>
            <person name="Numazaki R."/>
            <person name="Ohno M."/>
            <person name="Okazaki Y."/>
            <person name="Okido T."/>
            <person name="Owa C."/>
            <person name="Saito H."/>
            <person name="Saito R."/>
            <person name="Sakai C."/>
            <person name="Sakai K."/>
            <person name="Sano H."/>
            <person name="Sasaki D."/>
            <person name="Shibata K."/>
            <person name="Shibata Y."/>
            <person name="Shinagawa A."/>
            <person name="Shiraki T."/>
            <person name="Sogabe Y."/>
            <person name="Suzuki H."/>
            <person name="Tagami M."/>
            <person name="Tagawa A."/>
            <person name="Takahashi F."/>
            <person name="Tanaka T."/>
            <person name="Tejima Y."/>
            <person name="Toya T."/>
            <person name="Yamamura T."/>
            <person name="Yasunishi A."/>
            <person name="Yoshida K."/>
            <person name="Yoshino M."/>
            <person name="Muramatsu M."/>
            <person name="Hayashizaki Y."/>
        </authorList>
    </citation>
    <scope>NUCLEOTIDE SEQUENCE</scope>
    <source>
        <strain evidence="3">C57BL/6J</strain>
        <tissue evidence="3">Lung</tissue>
    </source>
</reference>
<reference evidence="3" key="5">
    <citation type="journal article" date="2001" name="Nature">
        <title>Functional annotation of a full-length mouse cDNA collection.</title>
        <authorList>
            <consortium name="The RIKEN Genome Exploration Research Group Phase II Team and the FANTOM Consortium"/>
        </authorList>
    </citation>
    <scope>NUCLEOTIDE SEQUENCE</scope>
    <source>
        <strain evidence="3">C57BL/6J</strain>
        <tissue evidence="3">Lung</tissue>
    </source>
</reference>
<organism evidence="3">
    <name type="scientific">Mus musculus</name>
    <name type="common">Mouse</name>
    <dbReference type="NCBI Taxonomy" id="10090"/>
    <lineage>
        <taxon>Eukaryota</taxon>
        <taxon>Metazoa</taxon>
        <taxon>Chordata</taxon>
        <taxon>Craniata</taxon>
        <taxon>Vertebrata</taxon>
        <taxon>Euteleostomi</taxon>
        <taxon>Mammalia</taxon>
        <taxon>Eutheria</taxon>
        <taxon>Euarchontoglires</taxon>
        <taxon>Glires</taxon>
        <taxon>Rodentia</taxon>
        <taxon>Myomorpha</taxon>
        <taxon>Muroidea</taxon>
        <taxon>Muridae</taxon>
        <taxon>Murinae</taxon>
        <taxon>Mus</taxon>
        <taxon>Mus</taxon>
    </lineage>
</organism>
<reference evidence="3" key="1">
    <citation type="journal article" date="1999" name="Methods Enzymol.">
        <title>High-efficiency full-length cDNA cloning.</title>
        <authorList>
            <person name="Carninci P."/>
            <person name="Hayashizaki Y."/>
        </authorList>
    </citation>
    <scope>NUCLEOTIDE SEQUENCE</scope>
    <source>
        <strain evidence="3">C57BL/6J</strain>
        <tissue evidence="3">Lung</tissue>
    </source>
</reference>
<dbReference type="MINT" id="Q9CX93"/>
<proteinExistence type="evidence at transcript level"/>
<dbReference type="EMBL" id="AK018475">
    <property type="protein sequence ID" value="BAB31229.1"/>
    <property type="molecule type" value="mRNA"/>
</dbReference>
<dbReference type="IntAct" id="Q9CX93">
    <property type="interactions" value="1"/>
</dbReference>
<dbReference type="AGR" id="MGI:1914057"/>
<reference evidence="3" key="9">
    <citation type="journal article" date="2005" name="Science">
        <title>Antisense Transcription in the Mammalian Transcriptome.</title>
        <authorList>
            <consortium name="RIKEN Genome Exploration Research Group and Genome Science Group (Genome Network Project Core Group) and the FANTOM Consortium"/>
        </authorList>
    </citation>
    <scope>NUCLEOTIDE SEQUENCE</scope>
    <source>
        <strain evidence="3">C57BL/6J</strain>
        <tissue evidence="3">Lung</tissue>
    </source>
</reference>
<accession>Q9CX93</accession>
<gene>
    <name evidence="2 4" type="primary">Tmtc2</name>
</gene>
<dbReference type="EMBL" id="BC080677">
    <property type="protein sequence ID" value="AAH80677.1"/>
    <property type="molecule type" value="mRNA"/>
</dbReference>
<dbReference type="AlphaFoldDB" id="Q9CX93"/>
<reference evidence="2" key="7">
    <citation type="journal article" date="2004" name="Genome Res.">
        <title>The status, quality, and expansion of the NIH full-length cDNA project: the Mammalian Gene Collection (MGC).</title>
        <authorList>
            <consortium name="The MGC Project Team"/>
            <person name="Gerhard D.S."/>
            <person name="Wagner L."/>
            <person name="Feingold E.A."/>
            <person name="Shenmen C.M."/>
            <person name="Grouse L.H."/>
            <person name="Schuler G."/>
            <person name="Klein S.L."/>
            <person name="Old S."/>
            <person name="Rasooly R."/>
            <person name="Good P."/>
            <person name="Guyer M."/>
            <person name="Peck A.M."/>
            <person name="Derge J.G."/>
            <person name="Lipman D."/>
            <person name="Collins F.S."/>
            <person name="Jang W."/>
            <person name="Sherry S."/>
            <person name="Feolo M."/>
            <person name="Misquitta L."/>
            <person name="Lee E."/>
            <person name="Rotmistrovsky K."/>
            <person name="Greenhut S.F."/>
            <person name="Schaefer C.F."/>
            <person name="Buetow K."/>
            <person name="Bonner T.I."/>
            <person name="Haussler D."/>
            <person name="Kent J."/>
            <person name="Kiekhaus M."/>
            <person name="Furey T."/>
            <person name="Brent M."/>
            <person name="Prange C."/>
            <person name="Schreiber K."/>
            <person name="Shapiro N."/>
            <person name="Bhat N.K."/>
            <person name="Hopkins R.F."/>
            <person name="Hsie F."/>
            <person name="Driscoll T."/>
            <person name="Soares M.B."/>
            <person name="Casavant T.L."/>
            <person name="Scheetz T.E."/>
            <person name="Brown-stein M.J."/>
            <person name="Usdin T.B."/>
            <person name="Toshiyuki S."/>
            <person name="Carninci P."/>
            <person name="Piao Y."/>
            <person name="Dudekula D.B."/>
            <person name="Ko M.S."/>
            <person name="Kawakami K."/>
            <person name="Suzuki Y."/>
            <person name="Sugano S."/>
            <person name="Gruber C.E."/>
            <person name="Smith M.R."/>
            <person name="Simmons B."/>
            <person name="Moore T."/>
            <person name="Waterman R."/>
            <person name="Johnson S.L."/>
            <person name="Ruan Y."/>
            <person name="Wei C.L."/>
            <person name="Mathavan S."/>
            <person name="Gunaratne P.H."/>
            <person name="Wu J."/>
            <person name="Garcia A.M."/>
            <person name="Hulyk S.W."/>
            <person name="Fuh E."/>
            <person name="Yuan Y."/>
            <person name="Sneed A."/>
            <person name="Kowis C."/>
            <person name="Hodgson A."/>
            <person name="Muzny D.M."/>
            <person name="McPherson J."/>
            <person name="Gibbs R.A."/>
            <person name="Fahey J."/>
            <person name="Helton E."/>
            <person name="Ketteman M."/>
            <person name="Madan A."/>
            <person name="Rodrigues S."/>
            <person name="Sanchez A."/>
            <person name="Whiting M."/>
            <person name="Madari A."/>
            <person name="Young A.C."/>
            <person name="Wetherby K.D."/>
            <person name="Granite S.J."/>
            <person name="Kwong P.N."/>
            <person name="Brinkley C.P."/>
            <person name="Pearson R.L."/>
            <person name="Bouffard G.G."/>
            <person name="Blakesly R.W."/>
            <person name="Green E.D."/>
            <person name="Dickson M.C."/>
            <person name="Rodriguez A.C."/>
            <person name="Grimwood J."/>
            <person name="Schmutz J."/>
            <person name="Myers R.M."/>
            <person name="Butterfield Y.S."/>
            <person name="Griffith M."/>
            <person name="Griffith O.L."/>
            <person name="Krzywinski M.I."/>
            <person name="Liao N."/>
            <person name="Morin R."/>
            <person name="Morrin R."/>
            <person name="Palmquist D."/>
            <person name="Petrescu A.S."/>
            <person name="Skalska U."/>
            <person name="Smailus D.E."/>
            <person name="Stott J.M."/>
            <person name="Schnerch A."/>
            <person name="Schein J.E."/>
            <person name="Jones S.J."/>
            <person name="Holt R.A."/>
            <person name="Baross A."/>
            <person name="Marra M.A."/>
            <person name="Clifton S."/>
            <person name="Makowski K.A."/>
            <person name="Bosak S."/>
            <person name="Malek J."/>
        </authorList>
    </citation>
    <scope>NUCLEOTIDE SEQUENCE [LARGE SCALE MRNA]</scope>
    <source>
        <tissue evidence="2">Olfactory epithelium</tissue>
    </source>
</reference>
<name>Q9CX93_MOUSE</name>
<protein>
    <submittedName>
        <fullName evidence="2">Tmtc2 protein</fullName>
    </submittedName>
</protein>
<sequence>MLLPSLFGTACLLIAEANPTLVLTACRDLSESPVVSWLVHINILWFECPRLPKCLASFFCHVSKRTCGEELTTRRGDTRGLRVALGVCHKGIFISILSVLSPVLFSRSHCINFFEIIFYDVYPWLLYMLFTKAEKKMGI</sequence>
<evidence type="ECO:0000313" key="2">
    <source>
        <dbReference type="EMBL" id="AAH80677.1"/>
    </source>
</evidence>
<feature type="chain" id="PRO_5014312700" evidence="1">
    <location>
        <begin position="18"/>
        <end position="139"/>
    </location>
</feature>
<reference evidence="3" key="6">
    <citation type="journal article" date="2002" name="Nature">
        <title>Analysis of the mouse transcriptome based on functional annotation of 60,770 full-length cDNAs.</title>
        <authorList>
            <consortium name="The FANTOM Consortium and the RIKEN Genome Exploration Research Group Phase I and II Team"/>
        </authorList>
    </citation>
    <scope>NUCLEOTIDE SEQUENCE</scope>
    <source>
        <strain evidence="3">C57BL/6J</strain>
        <tissue evidence="3">Lung</tissue>
    </source>
</reference>
<dbReference type="MGI" id="MGI:1914057">
    <property type="gene designation" value="Tmtc2"/>
</dbReference>
<reference evidence="3" key="8">
    <citation type="journal article" date="2005" name="Science">
        <title>The Transcriptional Landscape of the Mammalian Genome.</title>
        <authorList>
            <consortium name="The FANTOM Consortium"/>
            <consortium name="Riken Genome Exploration Research Group and Genome Science Group (Genome Network Project Core Group)"/>
        </authorList>
    </citation>
    <scope>NUCLEOTIDE SEQUENCE</scope>
    <source>
        <strain evidence="3">C57BL/6J</strain>
        <tissue evidence="3">Lung</tissue>
    </source>
</reference>
<evidence type="ECO:0000313" key="3">
    <source>
        <dbReference type="EMBL" id="BAB31229.1"/>
    </source>
</evidence>